<evidence type="ECO:0000256" key="3">
    <source>
        <dbReference type="ARBA" id="ARBA00012368"/>
    </source>
</evidence>
<comment type="catalytic activity">
    <reaction evidence="1 9">
        <text>a 1,2-diacyl-sn-glycero-3-phospho-(1D-myo-inositol-4,5-bisphosphate) + H2O = 1D-myo-inositol 1,4,5-trisphosphate + a 1,2-diacyl-sn-glycerol + H(+)</text>
        <dbReference type="Rhea" id="RHEA:33179"/>
        <dbReference type="ChEBI" id="CHEBI:15377"/>
        <dbReference type="ChEBI" id="CHEBI:15378"/>
        <dbReference type="ChEBI" id="CHEBI:17815"/>
        <dbReference type="ChEBI" id="CHEBI:58456"/>
        <dbReference type="ChEBI" id="CHEBI:203600"/>
        <dbReference type="EC" id="3.1.4.11"/>
    </reaction>
</comment>
<dbReference type="Pfam" id="PF00388">
    <property type="entry name" value="PI-PLC-X"/>
    <property type="match status" value="1"/>
</dbReference>
<sequence>MACVSKEQCIEIIKQYEPSSEARDRNQLLIDGFTRFLLSEDCDIFDQTHLLVCQDMTQPLSHYFISSSHNTYLLEDQLRGPSSVDGYTRALQYGCRCVK</sequence>
<accession>A0AA88HX97</accession>
<evidence type="ECO:0000256" key="1">
    <source>
        <dbReference type="ARBA" id="ARBA00001195"/>
    </source>
</evidence>
<evidence type="ECO:0000259" key="11">
    <source>
        <dbReference type="Pfam" id="PF09279"/>
    </source>
</evidence>
<comment type="caution">
    <text evidence="12">The sequence shown here is derived from an EMBL/GenBank/DDBJ whole genome shotgun (WGS) entry which is preliminary data.</text>
</comment>
<evidence type="ECO:0000313" key="13">
    <source>
        <dbReference type="Proteomes" id="UP001187531"/>
    </source>
</evidence>
<dbReference type="GO" id="GO:0046488">
    <property type="term" value="P:phosphatidylinositol metabolic process"/>
    <property type="evidence" value="ECO:0007669"/>
    <property type="project" value="TreeGrafter"/>
</dbReference>
<evidence type="ECO:0000256" key="8">
    <source>
        <dbReference type="ARBA" id="ARBA00023224"/>
    </source>
</evidence>
<keyword evidence="13" id="KW-1185">Reference proteome</keyword>
<evidence type="ECO:0000256" key="4">
    <source>
        <dbReference type="ARBA" id="ARBA00022490"/>
    </source>
</evidence>
<dbReference type="AlphaFoldDB" id="A0AA88HX97"/>
<dbReference type="PRINTS" id="PR00390">
    <property type="entry name" value="PHPHLIPASEC"/>
</dbReference>
<dbReference type="InterPro" id="IPR015359">
    <property type="entry name" value="PLC_EF-hand-like"/>
</dbReference>
<evidence type="ECO:0000256" key="9">
    <source>
        <dbReference type="RuleBase" id="RU361133"/>
    </source>
</evidence>
<dbReference type="GO" id="GO:0051209">
    <property type="term" value="P:release of sequestered calcium ion into cytosol"/>
    <property type="evidence" value="ECO:0007669"/>
    <property type="project" value="TreeGrafter"/>
</dbReference>
<dbReference type="Gene3D" id="1.10.238.10">
    <property type="entry name" value="EF-hand"/>
    <property type="match status" value="1"/>
</dbReference>
<name>A0AA88HX97_ARTSF</name>
<organism evidence="12 13">
    <name type="scientific">Artemia franciscana</name>
    <name type="common">Brine shrimp</name>
    <name type="synonym">Artemia sanfranciscana</name>
    <dbReference type="NCBI Taxonomy" id="6661"/>
    <lineage>
        <taxon>Eukaryota</taxon>
        <taxon>Metazoa</taxon>
        <taxon>Ecdysozoa</taxon>
        <taxon>Arthropoda</taxon>
        <taxon>Crustacea</taxon>
        <taxon>Branchiopoda</taxon>
        <taxon>Anostraca</taxon>
        <taxon>Artemiidae</taxon>
        <taxon>Artemia</taxon>
    </lineage>
</organism>
<evidence type="ECO:0000256" key="7">
    <source>
        <dbReference type="ARBA" id="ARBA00023098"/>
    </source>
</evidence>
<evidence type="ECO:0000256" key="5">
    <source>
        <dbReference type="ARBA" id="ARBA00022801"/>
    </source>
</evidence>
<evidence type="ECO:0000256" key="6">
    <source>
        <dbReference type="ARBA" id="ARBA00022963"/>
    </source>
</evidence>
<keyword evidence="6 9" id="KW-0442">Lipid degradation</keyword>
<dbReference type="FunFam" id="3.20.20.190:FF:000084">
    <property type="match status" value="1"/>
</dbReference>
<feature type="non-terminal residue" evidence="12">
    <location>
        <position position="1"/>
    </location>
</feature>
<feature type="domain" description="Phosphoinositide-specific phospholipase C EF-hand-like" evidence="11">
    <location>
        <begin position="5"/>
        <end position="47"/>
    </location>
</feature>
<dbReference type="EC" id="3.1.4.11" evidence="3 9"/>
<dbReference type="SUPFAM" id="SSF51695">
    <property type="entry name" value="PLC-like phosphodiesterases"/>
    <property type="match status" value="1"/>
</dbReference>
<dbReference type="InterPro" id="IPR001192">
    <property type="entry name" value="PI-PLC_fam"/>
</dbReference>
<dbReference type="PANTHER" id="PTHR10336:SF196">
    <property type="entry name" value="PHOSPHOINOSITIDE PHOSPHOLIPASE C"/>
    <property type="match status" value="1"/>
</dbReference>
<feature type="domain" description="Phosphatidylinositol-specific phospholipase C X" evidence="10">
    <location>
        <begin position="56"/>
        <end position="98"/>
    </location>
</feature>
<keyword evidence="7 9" id="KW-0443">Lipid metabolism</keyword>
<dbReference type="InterPro" id="IPR000909">
    <property type="entry name" value="PLipase_C_PInositol-sp_X_dom"/>
</dbReference>
<evidence type="ECO:0000256" key="2">
    <source>
        <dbReference type="ARBA" id="ARBA00004496"/>
    </source>
</evidence>
<protein>
    <recommendedName>
        <fullName evidence="3 9">Phosphoinositide phospholipase C</fullName>
        <ecNumber evidence="3 9">3.1.4.11</ecNumber>
    </recommendedName>
</protein>
<keyword evidence="5 9" id="KW-0378">Hydrolase</keyword>
<dbReference type="GO" id="GO:0007214">
    <property type="term" value="P:gamma-aminobutyric acid signaling pathway"/>
    <property type="evidence" value="ECO:0007669"/>
    <property type="project" value="TreeGrafter"/>
</dbReference>
<keyword evidence="8" id="KW-0807">Transducer</keyword>
<dbReference type="Pfam" id="PF09279">
    <property type="entry name" value="EF-hand_like"/>
    <property type="match status" value="1"/>
</dbReference>
<evidence type="ECO:0000313" key="12">
    <source>
        <dbReference type="EMBL" id="KAK2718808.1"/>
    </source>
</evidence>
<reference evidence="12" key="1">
    <citation type="submission" date="2023-07" db="EMBL/GenBank/DDBJ databases">
        <title>Chromosome-level genome assembly of Artemia franciscana.</title>
        <authorList>
            <person name="Jo E."/>
        </authorList>
    </citation>
    <scope>NUCLEOTIDE SEQUENCE</scope>
    <source>
        <tissue evidence="12">Whole body</tissue>
    </source>
</reference>
<gene>
    <name evidence="12" type="ORF">QYM36_005973</name>
</gene>
<comment type="subcellular location">
    <subcellularLocation>
        <location evidence="2">Cytoplasm</location>
    </subcellularLocation>
</comment>
<dbReference type="EMBL" id="JAVRJZ010000009">
    <property type="protein sequence ID" value="KAK2718808.1"/>
    <property type="molecule type" value="Genomic_DNA"/>
</dbReference>
<dbReference type="GO" id="GO:0032228">
    <property type="term" value="P:regulation of synaptic transmission, GABAergic"/>
    <property type="evidence" value="ECO:0007669"/>
    <property type="project" value="TreeGrafter"/>
</dbReference>
<dbReference type="InterPro" id="IPR017946">
    <property type="entry name" value="PLC-like_Pdiesterase_TIM-brl"/>
</dbReference>
<keyword evidence="4" id="KW-0963">Cytoplasm</keyword>
<dbReference type="PANTHER" id="PTHR10336">
    <property type="entry name" value="PHOSPHOINOSITIDE-SPECIFIC PHOSPHOLIPASE C FAMILY PROTEIN"/>
    <property type="match status" value="1"/>
</dbReference>
<evidence type="ECO:0000259" key="10">
    <source>
        <dbReference type="Pfam" id="PF00388"/>
    </source>
</evidence>
<dbReference type="GO" id="GO:0048015">
    <property type="term" value="P:phosphatidylinositol-mediated signaling"/>
    <property type="evidence" value="ECO:0007669"/>
    <property type="project" value="TreeGrafter"/>
</dbReference>
<dbReference type="PROSITE" id="PS50007">
    <property type="entry name" value="PIPLC_X_DOMAIN"/>
    <property type="match status" value="1"/>
</dbReference>
<dbReference type="InterPro" id="IPR011992">
    <property type="entry name" value="EF-hand-dom_pair"/>
</dbReference>
<dbReference type="Proteomes" id="UP001187531">
    <property type="component" value="Unassembled WGS sequence"/>
</dbReference>
<dbReference type="GO" id="GO:0016042">
    <property type="term" value="P:lipid catabolic process"/>
    <property type="evidence" value="ECO:0007669"/>
    <property type="project" value="UniProtKB-KW"/>
</dbReference>
<dbReference type="Gene3D" id="3.20.20.190">
    <property type="entry name" value="Phosphatidylinositol (PI) phosphodiesterase"/>
    <property type="match status" value="1"/>
</dbReference>
<dbReference type="FunFam" id="1.10.238.10:FF:000005">
    <property type="entry name" value="Phosphoinositide phospholipase C"/>
    <property type="match status" value="1"/>
</dbReference>
<dbReference type="GO" id="GO:0005737">
    <property type="term" value="C:cytoplasm"/>
    <property type="evidence" value="ECO:0007669"/>
    <property type="project" value="UniProtKB-SubCell"/>
</dbReference>
<dbReference type="GO" id="GO:0004435">
    <property type="term" value="F:phosphatidylinositol-4,5-bisphosphate phospholipase C activity"/>
    <property type="evidence" value="ECO:0007669"/>
    <property type="project" value="UniProtKB-EC"/>
</dbReference>
<proteinExistence type="predicted"/>
<dbReference type="SUPFAM" id="SSF47473">
    <property type="entry name" value="EF-hand"/>
    <property type="match status" value="1"/>
</dbReference>